<dbReference type="AlphaFoldDB" id="A0A6C2CA28"/>
<keyword evidence="2" id="KW-1185">Reference proteome</keyword>
<reference evidence="1 2" key="1">
    <citation type="submission" date="2019-01" db="EMBL/GenBank/DDBJ databases">
        <title>Weissella sp. nov., a novel lactic acid bacterium isolated from animal feces.</title>
        <authorList>
            <person name="Wang L.-T."/>
        </authorList>
    </citation>
    <scope>NUCLEOTIDE SEQUENCE [LARGE SCALE GENOMIC DNA]</scope>
    <source>
        <strain evidence="1 2">8H-2</strain>
    </source>
</reference>
<proteinExistence type="predicted"/>
<dbReference type="Proteomes" id="UP000371977">
    <property type="component" value="Unassembled WGS sequence"/>
</dbReference>
<gene>
    <name evidence="1" type="ORF">ESZ50_01390</name>
</gene>
<accession>A0A6C2CA28</accession>
<name>A0A6C2CA28_9LACO</name>
<dbReference type="OrthoDB" id="2151928at2"/>
<organism evidence="1 2">
    <name type="scientific">Weissella muntiaci</name>
    <dbReference type="NCBI Taxonomy" id="2508881"/>
    <lineage>
        <taxon>Bacteria</taxon>
        <taxon>Bacillati</taxon>
        <taxon>Bacillota</taxon>
        <taxon>Bacilli</taxon>
        <taxon>Lactobacillales</taxon>
        <taxon>Lactobacillaceae</taxon>
        <taxon>Weissella</taxon>
    </lineage>
</organism>
<evidence type="ECO:0000313" key="1">
    <source>
        <dbReference type="EMBL" id="TYC50898.1"/>
    </source>
</evidence>
<comment type="caution">
    <text evidence="1">The sequence shown here is derived from an EMBL/GenBank/DDBJ whole genome shotgun (WGS) entry which is preliminary data.</text>
</comment>
<dbReference type="EMBL" id="SDGZ01000004">
    <property type="protein sequence ID" value="TYC50898.1"/>
    <property type="molecule type" value="Genomic_DNA"/>
</dbReference>
<sequence length="202" mass="23205">MTIDYRDDTHIVDGEVQIDKDKRLPEVEKLAKYVRTKMYGVDVRESLALAVELMSNIVVDDQNAYKQLEAKVDDLAQKWQDDTSNFKRLTEDEINRLIAEWNATVSGVTSDSEIINARVSLDGTTHSVIKERLDQMEMNTVQHRVMNKTYQLDHILQVTDLSTTSSDMKYEVVGQIEDVDESQFAYRSLRSRFIGINRAVIA</sequence>
<dbReference type="RefSeq" id="WP_148621808.1">
    <property type="nucleotide sequence ID" value="NZ_SDGZ01000004.1"/>
</dbReference>
<evidence type="ECO:0000313" key="2">
    <source>
        <dbReference type="Proteomes" id="UP000371977"/>
    </source>
</evidence>
<protein>
    <submittedName>
        <fullName evidence="1">Uncharacterized protein</fullName>
    </submittedName>
</protein>